<comment type="caution">
    <text evidence="2">The sequence shown here is derived from an EMBL/GenBank/DDBJ whole genome shotgun (WGS) entry which is preliminary data.</text>
</comment>
<dbReference type="InterPro" id="IPR038903">
    <property type="entry name" value="Allergen_Asp_f_4"/>
</dbReference>
<evidence type="ECO:0000313" key="2">
    <source>
        <dbReference type="EMBL" id="KAK2625568.1"/>
    </source>
</evidence>
<dbReference type="PANTHER" id="PTHR42039">
    <property type="entry name" value="PUTATIVE (AFU_ORTHOLOGUE AFUA_3G02940)-RELATED"/>
    <property type="match status" value="1"/>
</dbReference>
<dbReference type="Proteomes" id="UP001285354">
    <property type="component" value="Unassembled WGS sequence"/>
</dbReference>
<evidence type="ECO:0008006" key="4">
    <source>
        <dbReference type="Google" id="ProtNLM"/>
    </source>
</evidence>
<evidence type="ECO:0000256" key="1">
    <source>
        <dbReference type="SAM" id="MobiDB-lite"/>
    </source>
</evidence>
<accession>A0AAD9SVX9</accession>
<keyword evidence="3" id="KW-1185">Reference proteome</keyword>
<dbReference type="GO" id="GO:0005576">
    <property type="term" value="C:extracellular region"/>
    <property type="evidence" value="ECO:0007669"/>
    <property type="project" value="InterPro"/>
</dbReference>
<sequence length="334" mass="34899">MRYSTMSGVAMAAMVSEAVAGPAFAHLHQRAHHKRNVNWESLDWHNMGIDWTKAYQEGVATSTTPPAADATPATPAAAYAVNTTPPPVETPSYDADPVTPSPVSTSPASGYKTGGSSGSSNLWRGLVGAANDITEFGSIVAAYGATGDFHMGNYGRPYGHNLMKVSSTSGYDFTTTFVNTASAPMTINCWNKVGPDILPLSGSALAPKNTTLTIYLEPGASQVVAVQENSQIACSEATDNFAASGAFAESWFEANFVPTGSGYDLSAIMSSGGNNYDMSISSTEVECVSDPTQNFWIAEYKPVGGSDGSCYVPPGPMHLTAKFGGKTTKYGGSM</sequence>
<name>A0AAD9SVX9_9HELO</name>
<evidence type="ECO:0000313" key="3">
    <source>
        <dbReference type="Proteomes" id="UP001285354"/>
    </source>
</evidence>
<gene>
    <name evidence="2" type="ORF">QTJ16_004880</name>
</gene>
<dbReference type="EMBL" id="JAUBYV010000007">
    <property type="protein sequence ID" value="KAK2625568.1"/>
    <property type="molecule type" value="Genomic_DNA"/>
</dbReference>
<feature type="compositionally biased region" description="Low complexity" evidence="1">
    <location>
        <begin position="97"/>
        <end position="109"/>
    </location>
</feature>
<proteinExistence type="predicted"/>
<organism evidence="2 3">
    <name type="scientific">Diplocarpon rosae</name>
    <dbReference type="NCBI Taxonomy" id="946125"/>
    <lineage>
        <taxon>Eukaryota</taxon>
        <taxon>Fungi</taxon>
        <taxon>Dikarya</taxon>
        <taxon>Ascomycota</taxon>
        <taxon>Pezizomycotina</taxon>
        <taxon>Leotiomycetes</taxon>
        <taxon>Helotiales</taxon>
        <taxon>Drepanopezizaceae</taxon>
        <taxon>Diplocarpon</taxon>
    </lineage>
</organism>
<dbReference type="GO" id="GO:0019863">
    <property type="term" value="F:IgE binding"/>
    <property type="evidence" value="ECO:0007669"/>
    <property type="project" value="InterPro"/>
</dbReference>
<reference evidence="2" key="1">
    <citation type="submission" date="2023-06" db="EMBL/GenBank/DDBJ databases">
        <title>Draft genome of Marssonina rosae.</title>
        <authorList>
            <person name="Cheng Q."/>
        </authorList>
    </citation>
    <scope>NUCLEOTIDE SEQUENCE</scope>
    <source>
        <strain evidence="2">R4</strain>
    </source>
</reference>
<dbReference type="PANTHER" id="PTHR42039:SF1">
    <property type="entry name" value="PUTATIVE (AFU_ORTHOLOGUE AFUA_3G02940)-RELATED"/>
    <property type="match status" value="1"/>
</dbReference>
<feature type="region of interest" description="Disordered" evidence="1">
    <location>
        <begin position="79"/>
        <end position="118"/>
    </location>
</feature>
<protein>
    <recommendedName>
        <fullName evidence="4">Allergen Asp f 4</fullName>
    </recommendedName>
</protein>
<dbReference type="Pfam" id="PF25312">
    <property type="entry name" value="Allergen_Asp_f_4"/>
    <property type="match status" value="1"/>
</dbReference>
<dbReference type="AlphaFoldDB" id="A0AAD9SVX9"/>